<proteinExistence type="predicted"/>
<dbReference type="AlphaFoldDB" id="A0A8X6IWQ2"/>
<keyword evidence="2" id="KW-1185">Reference proteome</keyword>
<name>A0A8X6IWQ2_NEPPI</name>
<accession>A0A8X6IWQ2</accession>
<dbReference type="EMBL" id="BMAW01047790">
    <property type="protein sequence ID" value="GFS62689.1"/>
    <property type="molecule type" value="Genomic_DNA"/>
</dbReference>
<gene>
    <name evidence="1" type="ORF">NPIL_189511</name>
</gene>
<comment type="caution">
    <text evidence="1">The sequence shown here is derived from an EMBL/GenBank/DDBJ whole genome shotgun (WGS) entry which is preliminary data.</text>
</comment>
<reference evidence="1" key="1">
    <citation type="submission" date="2020-08" db="EMBL/GenBank/DDBJ databases">
        <title>Multicomponent nature underlies the extraordinary mechanical properties of spider dragline silk.</title>
        <authorList>
            <person name="Kono N."/>
            <person name="Nakamura H."/>
            <person name="Mori M."/>
            <person name="Yoshida Y."/>
            <person name="Ohtoshi R."/>
            <person name="Malay A.D."/>
            <person name="Moran D.A.P."/>
            <person name="Tomita M."/>
            <person name="Numata K."/>
            <person name="Arakawa K."/>
        </authorList>
    </citation>
    <scope>NUCLEOTIDE SEQUENCE</scope>
</reference>
<dbReference type="Proteomes" id="UP000887013">
    <property type="component" value="Unassembled WGS sequence"/>
</dbReference>
<protein>
    <submittedName>
        <fullName evidence="1">Uncharacterized protein</fullName>
    </submittedName>
</protein>
<organism evidence="1 2">
    <name type="scientific">Nephila pilipes</name>
    <name type="common">Giant wood spider</name>
    <name type="synonym">Nephila maculata</name>
    <dbReference type="NCBI Taxonomy" id="299642"/>
    <lineage>
        <taxon>Eukaryota</taxon>
        <taxon>Metazoa</taxon>
        <taxon>Ecdysozoa</taxon>
        <taxon>Arthropoda</taxon>
        <taxon>Chelicerata</taxon>
        <taxon>Arachnida</taxon>
        <taxon>Araneae</taxon>
        <taxon>Araneomorphae</taxon>
        <taxon>Entelegynae</taxon>
        <taxon>Araneoidea</taxon>
        <taxon>Nephilidae</taxon>
        <taxon>Nephila</taxon>
    </lineage>
</organism>
<dbReference type="OrthoDB" id="6436727at2759"/>
<evidence type="ECO:0000313" key="1">
    <source>
        <dbReference type="EMBL" id="GFS62689.1"/>
    </source>
</evidence>
<sequence length="108" mass="12130">MTAYTKVDNPIPLARASSESAVKRPRNDPARSIRIHHLADPFCAIFPREDGPTSQSARVKLSASYRSSTFRAKLYPEVTDRNCRLSLSKLFYRLEAVHLGDLLRDGLA</sequence>
<evidence type="ECO:0000313" key="2">
    <source>
        <dbReference type="Proteomes" id="UP000887013"/>
    </source>
</evidence>